<dbReference type="GO" id="GO:0046872">
    <property type="term" value="F:metal ion binding"/>
    <property type="evidence" value="ECO:0007669"/>
    <property type="project" value="InterPro"/>
</dbReference>
<evidence type="ECO:0000259" key="2">
    <source>
        <dbReference type="PROSITE" id="PS51043"/>
    </source>
</evidence>
<dbReference type="Pfam" id="PF02862">
    <property type="entry name" value="DDHD"/>
    <property type="match status" value="2"/>
</dbReference>
<evidence type="ECO:0000313" key="3">
    <source>
        <dbReference type="EMBL" id="CAI4036340.1"/>
    </source>
</evidence>
<feature type="compositionally biased region" description="Low complexity" evidence="1">
    <location>
        <begin position="233"/>
        <end position="243"/>
    </location>
</feature>
<sequence length="712" mass="81219">MLRLSHRYFRASTCFRNLFVRLHHTYVPWFYAIDIPNSKPYLPTYKTFQSPQKFKPFSNDDSNRLEKASKHQESRPVLVNEDYLFKVDLSQMELSPTYWEGPTYQVRRGIWFDSSNQPLSSDLTLEIEGLYKEVKFDKNNNDATTTPSTELQDIFRLKGKYPIDKENGKEQDKGSGDKDGNESSFKFILFTNKQTAFLLSDLDGGKLQLAFLRSNLAQSLPINATMITRSYKKTSSTSNKQTSAAGKTPDAAVADGSSSPKSSSIETKLEKKVSNLFDVSDFLQLFNGNANKDQADAKSLEKQMETDYNNANNNQGANASSKIKTGNNPGAKDREHRSNKRDVDNLVLCVHGIGQTLGKKYEYVNFAHTINLLRSNMKKIYNNSEKLQSLNTASDHKCNCNVQVLPITWRHSINFQTDAKEENIENPELPTLSQVTVNGVLPLRKLLADGLLDILLYVEPYYQEMILQQVTSQLNKTFRIFKEYNPEFEGKVHLVGHSLGSMILFDILSKQQKYKLEFQVDNLFFIGSPIGLLKLIQRTKIGDRSEFPNDLERKLTVQRPQCKDIYNVYHVCDPVSYRMEPLVSKEMAHYEQTYLPHCSEAYGLTSKVLQFGENIWKDLPSIDENDSQSGKILSGKTDVKLSKNLTKMLTNLNYTGRLDYAMSPSLLEVDFISAIKSHVSYFEEPDIAAFILKEILTNHENVSEIYVKNKKS</sequence>
<dbReference type="PANTHER" id="PTHR23509">
    <property type="entry name" value="PA-PL1 PHOSPHOLIPASE FAMILY"/>
    <property type="match status" value="1"/>
</dbReference>
<accession>A0AA35IUE8</accession>
<dbReference type="SUPFAM" id="SSF53474">
    <property type="entry name" value="alpha/beta-Hydrolases"/>
    <property type="match status" value="1"/>
</dbReference>
<dbReference type="Pfam" id="PF23465">
    <property type="entry name" value="DUF7131"/>
    <property type="match status" value="1"/>
</dbReference>
<dbReference type="InterPro" id="IPR058055">
    <property type="entry name" value="PA-PLA1"/>
</dbReference>
<dbReference type="InterPro" id="IPR029058">
    <property type="entry name" value="AB_hydrolase_fold"/>
</dbReference>
<dbReference type="GO" id="GO:0005737">
    <property type="term" value="C:cytoplasm"/>
    <property type="evidence" value="ECO:0007669"/>
    <property type="project" value="TreeGrafter"/>
</dbReference>
<feature type="region of interest" description="Disordered" evidence="1">
    <location>
        <begin position="231"/>
        <end position="267"/>
    </location>
</feature>
<gene>
    <name evidence="3" type="primary">SMKI15G1800</name>
    <name evidence="3" type="ORF">SMKI_15G1800</name>
</gene>
<dbReference type="EMBL" id="OX365771">
    <property type="protein sequence ID" value="CAI4036340.1"/>
    <property type="molecule type" value="Genomic_DNA"/>
</dbReference>
<dbReference type="AlphaFoldDB" id="A0AA35IUE8"/>
<feature type="region of interest" description="Disordered" evidence="1">
    <location>
        <begin position="308"/>
        <end position="339"/>
    </location>
</feature>
<evidence type="ECO:0000256" key="1">
    <source>
        <dbReference type="SAM" id="MobiDB-lite"/>
    </source>
</evidence>
<organism evidence="3 4">
    <name type="scientific">Saccharomyces mikatae IFO 1815</name>
    <dbReference type="NCBI Taxonomy" id="226126"/>
    <lineage>
        <taxon>Eukaryota</taxon>
        <taxon>Fungi</taxon>
        <taxon>Dikarya</taxon>
        <taxon>Ascomycota</taxon>
        <taxon>Saccharomycotina</taxon>
        <taxon>Saccharomycetes</taxon>
        <taxon>Saccharomycetales</taxon>
        <taxon>Saccharomycetaceae</taxon>
        <taxon>Saccharomyces</taxon>
    </lineage>
</organism>
<dbReference type="PROSITE" id="PS51043">
    <property type="entry name" value="DDHD"/>
    <property type="match status" value="1"/>
</dbReference>
<dbReference type="PANTHER" id="PTHR23509:SF10">
    <property type="entry name" value="LD21067P"/>
    <property type="match status" value="1"/>
</dbReference>
<reference evidence="3" key="1">
    <citation type="submission" date="2022-10" db="EMBL/GenBank/DDBJ databases">
        <authorList>
            <person name="Byrne P K."/>
        </authorList>
    </citation>
    <scope>NUCLEOTIDE SEQUENCE</scope>
    <source>
        <strain evidence="3">IFO1815</strain>
    </source>
</reference>
<dbReference type="InterPro" id="IPR004177">
    <property type="entry name" value="DDHD_dom"/>
</dbReference>
<dbReference type="Pfam" id="PF23463">
    <property type="entry name" value="WWE_2"/>
    <property type="match status" value="1"/>
</dbReference>
<keyword evidence="4" id="KW-1185">Reference proteome</keyword>
<dbReference type="GeneID" id="80921248"/>
<name>A0AA35IUE8_SACMI</name>
<dbReference type="RefSeq" id="XP_056079460.1">
    <property type="nucleotide sequence ID" value="XM_056225664.1"/>
</dbReference>
<dbReference type="SMART" id="SM01127">
    <property type="entry name" value="DDHD"/>
    <property type="match status" value="1"/>
</dbReference>
<dbReference type="InterPro" id="IPR057826">
    <property type="entry name" value="WWE_C20G8.02"/>
</dbReference>
<proteinExistence type="predicted"/>
<dbReference type="InterPro" id="IPR055555">
    <property type="entry name" value="PA-PLA1_DUF7131"/>
</dbReference>
<feature type="compositionally biased region" description="Low complexity" evidence="1">
    <location>
        <begin position="309"/>
        <end position="319"/>
    </location>
</feature>
<evidence type="ECO:0000313" key="4">
    <source>
        <dbReference type="Proteomes" id="UP001161438"/>
    </source>
</evidence>
<dbReference type="GO" id="GO:0004620">
    <property type="term" value="F:phospholipase activity"/>
    <property type="evidence" value="ECO:0007669"/>
    <property type="project" value="TreeGrafter"/>
</dbReference>
<protein>
    <recommendedName>
        <fullName evidence="2">DDHD domain-containing protein</fullName>
    </recommendedName>
</protein>
<feature type="domain" description="DDHD" evidence="2">
    <location>
        <begin position="516"/>
        <end position="697"/>
    </location>
</feature>
<dbReference type="Proteomes" id="UP001161438">
    <property type="component" value="Chromosome 15"/>
</dbReference>
<dbReference type="Gene3D" id="3.40.50.1820">
    <property type="entry name" value="alpha/beta hydrolase"/>
    <property type="match status" value="1"/>
</dbReference>